<dbReference type="AlphaFoldDB" id="A0A3A3FZ56"/>
<dbReference type="EMBL" id="QYUQ01000002">
    <property type="protein sequence ID" value="RJG00635.1"/>
    <property type="molecule type" value="Genomic_DNA"/>
</dbReference>
<evidence type="ECO:0000256" key="2">
    <source>
        <dbReference type="ARBA" id="ARBA00023002"/>
    </source>
</evidence>
<dbReference type="PANTHER" id="PTHR41534:SF2">
    <property type="entry name" value="3-PHENYLPROPIONATE_CINNAMIC ACID DIOXYGENASE SUBUNIT BETA"/>
    <property type="match status" value="1"/>
</dbReference>
<evidence type="ECO:0008006" key="5">
    <source>
        <dbReference type="Google" id="ProtNLM"/>
    </source>
</evidence>
<dbReference type="InterPro" id="IPR032710">
    <property type="entry name" value="NTF2-like_dom_sf"/>
</dbReference>
<proteinExistence type="inferred from homology"/>
<evidence type="ECO:0000313" key="4">
    <source>
        <dbReference type="Proteomes" id="UP000266327"/>
    </source>
</evidence>
<evidence type="ECO:0000256" key="1">
    <source>
        <dbReference type="ARBA" id="ARBA00009570"/>
    </source>
</evidence>
<dbReference type="OrthoDB" id="7062869at2"/>
<dbReference type="RefSeq" id="WP_119784090.1">
    <property type="nucleotide sequence ID" value="NZ_QYUQ01000002.1"/>
</dbReference>
<keyword evidence="4" id="KW-1185">Reference proteome</keyword>
<dbReference type="GO" id="GO:0016491">
    <property type="term" value="F:oxidoreductase activity"/>
    <property type="evidence" value="ECO:0007669"/>
    <property type="project" value="UniProtKB-KW"/>
</dbReference>
<keyword evidence="2" id="KW-0560">Oxidoreductase</keyword>
<dbReference type="PANTHER" id="PTHR41534">
    <property type="entry name" value="BLR3401 PROTEIN"/>
    <property type="match status" value="1"/>
</dbReference>
<gene>
    <name evidence="3" type="ORF">D3878_02765</name>
</gene>
<protein>
    <recommendedName>
        <fullName evidence="5">Ring-hydroxylating dioxygenase subunit beta</fullName>
    </recommendedName>
</protein>
<dbReference type="Pfam" id="PF00866">
    <property type="entry name" value="Ring_hydroxyl_B"/>
    <property type="match status" value="1"/>
</dbReference>
<accession>A0A3A3FZ56</accession>
<comment type="caution">
    <text evidence="3">The sequence shown here is derived from an EMBL/GenBank/DDBJ whole genome shotgun (WGS) entry which is preliminary data.</text>
</comment>
<dbReference type="Proteomes" id="UP000266327">
    <property type="component" value="Unassembled WGS sequence"/>
</dbReference>
<dbReference type="InterPro" id="IPR000391">
    <property type="entry name" value="Rng_hydr_dOase-bsu"/>
</dbReference>
<evidence type="ECO:0000313" key="3">
    <source>
        <dbReference type="EMBL" id="RJG00635.1"/>
    </source>
</evidence>
<dbReference type="SUPFAM" id="SSF54427">
    <property type="entry name" value="NTF2-like"/>
    <property type="match status" value="1"/>
</dbReference>
<reference evidence="4" key="1">
    <citation type="submission" date="2018-09" db="EMBL/GenBank/DDBJ databases">
        <authorList>
            <person name="Zhu H."/>
        </authorList>
    </citation>
    <scope>NUCLEOTIDE SEQUENCE [LARGE SCALE GENOMIC DNA]</scope>
    <source>
        <strain evidence="4">K1S02-23</strain>
    </source>
</reference>
<dbReference type="GO" id="GO:0019380">
    <property type="term" value="P:3-phenylpropionate catabolic process"/>
    <property type="evidence" value="ECO:0007669"/>
    <property type="project" value="TreeGrafter"/>
</dbReference>
<dbReference type="CDD" id="cd00667">
    <property type="entry name" value="ring_hydroxylating_dioxygenases_beta"/>
    <property type="match status" value="1"/>
</dbReference>
<comment type="similarity">
    <text evidence="1">Belongs to the bacterial ring-hydroxylating dioxygenase beta subunit family.</text>
</comment>
<sequence length="157" mass="18089">MRVLKERVEAFLYEEGELADRHAYSEWLALWAEDGRYWLPCNDDDAAPENHVALIYENYTGLEDRVRRLSTGYAHTQSPQTRVVRVIGNIRVAEIGEGLVEAKSVFNITAFRRNVMENFAARVVHHLRPIGGGFKIVRKTVYLVNNDGYMNNMTFLI</sequence>
<dbReference type="Gene3D" id="3.10.450.50">
    <property type="match status" value="1"/>
</dbReference>
<name>A0A3A3FZ56_9BURK</name>
<organism evidence="3 4">
    <name type="scientific">Noviherbaspirillum sedimenti</name>
    <dbReference type="NCBI Taxonomy" id="2320865"/>
    <lineage>
        <taxon>Bacteria</taxon>
        <taxon>Pseudomonadati</taxon>
        <taxon>Pseudomonadota</taxon>
        <taxon>Betaproteobacteria</taxon>
        <taxon>Burkholderiales</taxon>
        <taxon>Oxalobacteraceae</taxon>
        <taxon>Noviherbaspirillum</taxon>
    </lineage>
</organism>